<evidence type="ECO:0000256" key="1">
    <source>
        <dbReference type="SAM" id="Phobius"/>
    </source>
</evidence>
<feature type="domain" description="Protein-glutamine gamma-glutamyltransferase-like C-terminal" evidence="2">
    <location>
        <begin position="175"/>
        <end position="242"/>
    </location>
</feature>
<evidence type="ECO:0000313" key="4">
    <source>
        <dbReference type="Proteomes" id="UP000003919"/>
    </source>
</evidence>
<dbReference type="AlphaFoldDB" id="A3HYT3"/>
<feature type="transmembrane region" description="Helical" evidence="1">
    <location>
        <begin position="108"/>
        <end position="126"/>
    </location>
</feature>
<keyword evidence="4" id="KW-1185">Reference proteome</keyword>
<dbReference type="STRING" id="388413.ALPR1_05835"/>
<protein>
    <recommendedName>
        <fullName evidence="2">Protein-glutamine gamma-glutamyltransferase-like C-terminal domain-containing protein</fullName>
    </recommendedName>
</protein>
<dbReference type="InterPro" id="IPR025403">
    <property type="entry name" value="TgpA-like_C"/>
</dbReference>
<evidence type="ECO:0000259" key="2">
    <source>
        <dbReference type="Pfam" id="PF13559"/>
    </source>
</evidence>
<name>A3HYT3_9BACT</name>
<dbReference type="Pfam" id="PF13559">
    <property type="entry name" value="DUF4129"/>
    <property type="match status" value="1"/>
</dbReference>
<reference evidence="3 4" key="1">
    <citation type="journal article" date="2011" name="J. Bacteriol.">
        <title>Complete genome sequence of Algoriphagus sp. PR1, bacterial prey of a colony-forming choanoflagellate.</title>
        <authorList>
            <person name="Alegado R.A."/>
            <person name="Ferriera S."/>
            <person name="Nusbaum C."/>
            <person name="Young S.K."/>
            <person name="Zeng Q."/>
            <person name="Imamovic A."/>
            <person name="Fairclough S.R."/>
            <person name="King N."/>
        </authorList>
    </citation>
    <scope>NUCLEOTIDE SEQUENCE [LARGE SCALE GENOMIC DNA]</scope>
    <source>
        <strain evidence="3 4">PR1</strain>
    </source>
</reference>
<dbReference type="HOGENOM" id="CLU_083272_1_0_10"/>
<sequence>MARIGLIALLFFLFQWQSFARPDILTLQDTVLAGNDSLGFIYHEAWSFEEGYEESYLSSEAYLYKEIQQEENWLQRANNWLKATWNRFLEWLWDGVALSGFWKVFFQLAPYLLVLALMVLLVWLAMKFSSENNRDLKEQVSGISSDEILIKSSNLKKLAEEALQNQDFRLALRYRYLLVLRHLIEQKLILWKSSKTNYDYQKELKESSFLAAFTEVTRIYNFVWYGHLDLDAKTYAEFEQAFNHIDQQS</sequence>
<keyword evidence="1" id="KW-1133">Transmembrane helix</keyword>
<organism evidence="3 4">
    <name type="scientific">Algoriphagus machipongonensis</name>
    <dbReference type="NCBI Taxonomy" id="388413"/>
    <lineage>
        <taxon>Bacteria</taxon>
        <taxon>Pseudomonadati</taxon>
        <taxon>Bacteroidota</taxon>
        <taxon>Cytophagia</taxon>
        <taxon>Cytophagales</taxon>
        <taxon>Cyclobacteriaceae</taxon>
        <taxon>Algoriphagus</taxon>
    </lineage>
</organism>
<proteinExistence type="predicted"/>
<dbReference type="Proteomes" id="UP000003919">
    <property type="component" value="Unassembled WGS sequence"/>
</dbReference>
<dbReference type="RefSeq" id="WP_008199049.1">
    <property type="nucleotide sequence ID" value="NZ_CM001023.1"/>
</dbReference>
<dbReference type="eggNOG" id="ENOG50303CZ">
    <property type="taxonomic scope" value="Bacteria"/>
</dbReference>
<accession>A3HYT3</accession>
<keyword evidence="1" id="KW-0472">Membrane</keyword>
<dbReference type="EMBL" id="AAXU02000001">
    <property type="protein sequence ID" value="EAZ80419.1"/>
    <property type="molecule type" value="Genomic_DNA"/>
</dbReference>
<gene>
    <name evidence="3" type="ORF">ALPR1_05835</name>
</gene>
<evidence type="ECO:0000313" key="3">
    <source>
        <dbReference type="EMBL" id="EAZ80419.1"/>
    </source>
</evidence>
<dbReference type="OrthoDB" id="5491447at2"/>
<keyword evidence="1" id="KW-0812">Transmembrane</keyword>
<comment type="caution">
    <text evidence="3">The sequence shown here is derived from an EMBL/GenBank/DDBJ whole genome shotgun (WGS) entry which is preliminary data.</text>
</comment>